<protein>
    <recommendedName>
        <fullName evidence="7">Reverse transcriptase RNase H-like domain-containing protein</fullName>
    </recommendedName>
</protein>
<keyword evidence="6" id="KW-0695">RNA-directed DNA polymerase</keyword>
<evidence type="ECO:0000256" key="4">
    <source>
        <dbReference type="ARBA" id="ARBA00022759"/>
    </source>
</evidence>
<dbReference type="GO" id="GO:0003964">
    <property type="term" value="F:RNA-directed DNA polymerase activity"/>
    <property type="evidence" value="ECO:0007669"/>
    <property type="project" value="UniProtKB-KW"/>
</dbReference>
<keyword evidence="1" id="KW-0808">Transferase</keyword>
<evidence type="ECO:0000313" key="9">
    <source>
        <dbReference type="Proteomes" id="UP001234989"/>
    </source>
</evidence>
<dbReference type="EMBL" id="CP133620">
    <property type="protein sequence ID" value="WMV45551.1"/>
    <property type="molecule type" value="Genomic_DNA"/>
</dbReference>
<dbReference type="CDD" id="cd09274">
    <property type="entry name" value="RNase_HI_RT_Ty3"/>
    <property type="match status" value="1"/>
</dbReference>
<dbReference type="AlphaFoldDB" id="A0AAF0UHC9"/>
<evidence type="ECO:0000256" key="5">
    <source>
        <dbReference type="ARBA" id="ARBA00022801"/>
    </source>
</evidence>
<dbReference type="GO" id="GO:0016787">
    <property type="term" value="F:hydrolase activity"/>
    <property type="evidence" value="ECO:0007669"/>
    <property type="project" value="UniProtKB-KW"/>
</dbReference>
<dbReference type="PANTHER" id="PTHR34072:SF52">
    <property type="entry name" value="RIBONUCLEASE H"/>
    <property type="match status" value="1"/>
</dbReference>
<evidence type="ECO:0000256" key="3">
    <source>
        <dbReference type="ARBA" id="ARBA00022722"/>
    </source>
</evidence>
<keyword evidence="2" id="KW-0548">Nucleotidyltransferase</keyword>
<keyword evidence="4" id="KW-0255">Endonuclease</keyword>
<evidence type="ECO:0000313" key="8">
    <source>
        <dbReference type="EMBL" id="WMV45551.1"/>
    </source>
</evidence>
<dbReference type="PANTHER" id="PTHR34072">
    <property type="entry name" value="ENZYMATIC POLYPROTEIN-RELATED"/>
    <property type="match status" value="1"/>
</dbReference>
<evidence type="ECO:0000256" key="6">
    <source>
        <dbReference type="ARBA" id="ARBA00022918"/>
    </source>
</evidence>
<sequence length="114" mass="13557">MEVRSFLGLVGYYRRIGLGCVLMQQGKVRAYTSQKLKKDEQNYPIHDLELAVVVFVLKILRHYLYGVHVDLFTNQKSLQYLFKQKDMNIRLRSWLELLKDYDVNIFYHLGKADV</sequence>
<dbReference type="SUPFAM" id="SSF56672">
    <property type="entry name" value="DNA/RNA polymerases"/>
    <property type="match status" value="1"/>
</dbReference>
<proteinExistence type="predicted"/>
<evidence type="ECO:0000256" key="2">
    <source>
        <dbReference type="ARBA" id="ARBA00022695"/>
    </source>
</evidence>
<reference evidence="8" key="1">
    <citation type="submission" date="2023-08" db="EMBL/GenBank/DDBJ databases">
        <title>A de novo genome assembly of Solanum verrucosum Schlechtendal, a Mexican diploid species geographically isolated from the other diploid A-genome species in potato relatives.</title>
        <authorList>
            <person name="Hosaka K."/>
        </authorList>
    </citation>
    <scope>NUCLEOTIDE SEQUENCE</scope>
    <source>
        <tissue evidence="8">Young leaves</tissue>
    </source>
</reference>
<name>A0AAF0UHC9_SOLVR</name>
<feature type="domain" description="Reverse transcriptase RNase H-like" evidence="7">
    <location>
        <begin position="16"/>
        <end position="101"/>
    </location>
</feature>
<dbReference type="GO" id="GO:0004519">
    <property type="term" value="F:endonuclease activity"/>
    <property type="evidence" value="ECO:0007669"/>
    <property type="project" value="UniProtKB-KW"/>
</dbReference>
<keyword evidence="9" id="KW-1185">Reference proteome</keyword>
<evidence type="ECO:0000259" key="7">
    <source>
        <dbReference type="Pfam" id="PF17917"/>
    </source>
</evidence>
<dbReference type="InterPro" id="IPR041373">
    <property type="entry name" value="RT_RNaseH"/>
</dbReference>
<evidence type="ECO:0000256" key="1">
    <source>
        <dbReference type="ARBA" id="ARBA00022679"/>
    </source>
</evidence>
<organism evidence="8 9">
    <name type="scientific">Solanum verrucosum</name>
    <dbReference type="NCBI Taxonomy" id="315347"/>
    <lineage>
        <taxon>Eukaryota</taxon>
        <taxon>Viridiplantae</taxon>
        <taxon>Streptophyta</taxon>
        <taxon>Embryophyta</taxon>
        <taxon>Tracheophyta</taxon>
        <taxon>Spermatophyta</taxon>
        <taxon>Magnoliopsida</taxon>
        <taxon>eudicotyledons</taxon>
        <taxon>Gunneridae</taxon>
        <taxon>Pentapetalae</taxon>
        <taxon>asterids</taxon>
        <taxon>lamiids</taxon>
        <taxon>Solanales</taxon>
        <taxon>Solanaceae</taxon>
        <taxon>Solanoideae</taxon>
        <taxon>Solaneae</taxon>
        <taxon>Solanum</taxon>
    </lineage>
</organism>
<keyword evidence="3" id="KW-0540">Nuclease</keyword>
<dbReference type="Pfam" id="PF17917">
    <property type="entry name" value="RT_RNaseH"/>
    <property type="match status" value="1"/>
</dbReference>
<keyword evidence="5" id="KW-0378">Hydrolase</keyword>
<dbReference type="InterPro" id="IPR043502">
    <property type="entry name" value="DNA/RNA_pol_sf"/>
</dbReference>
<accession>A0AAF0UHC9</accession>
<dbReference type="Proteomes" id="UP001234989">
    <property type="component" value="Chromosome 9"/>
</dbReference>
<gene>
    <name evidence="8" type="ORF">MTR67_038936</name>
</gene>